<evidence type="ECO:0000313" key="9">
    <source>
        <dbReference type="Proteomes" id="UP000178841"/>
    </source>
</evidence>
<comment type="caution">
    <text evidence="8">The sequence shown here is derived from an EMBL/GenBank/DDBJ whole genome shotgun (WGS) entry which is preliminary data.</text>
</comment>
<keyword evidence="4 7" id="KW-0472">Membrane</keyword>
<dbReference type="HAMAP" id="MF_02065">
    <property type="entry name" value="MltG"/>
    <property type="match status" value="1"/>
</dbReference>
<accession>A0A1G2CSV1</accession>
<feature type="transmembrane region" description="Helical" evidence="7">
    <location>
        <begin position="23"/>
        <end position="42"/>
    </location>
</feature>
<gene>
    <name evidence="7" type="primary">mltG</name>
    <name evidence="8" type="ORF">A2648_02600</name>
</gene>
<evidence type="ECO:0000256" key="6">
    <source>
        <dbReference type="ARBA" id="ARBA00023316"/>
    </source>
</evidence>
<evidence type="ECO:0000256" key="1">
    <source>
        <dbReference type="ARBA" id="ARBA00022475"/>
    </source>
</evidence>
<protein>
    <recommendedName>
        <fullName evidence="7">Endolytic murein transglycosylase</fullName>
        <ecNumber evidence="7">4.2.2.29</ecNumber>
    </recommendedName>
    <alternativeName>
        <fullName evidence="7">Peptidoglycan lytic transglycosylase</fullName>
    </alternativeName>
    <alternativeName>
        <fullName evidence="7">Peptidoglycan polymerization terminase</fullName>
    </alternativeName>
</protein>
<keyword evidence="5 7" id="KW-0456">Lyase</keyword>
<evidence type="ECO:0000256" key="2">
    <source>
        <dbReference type="ARBA" id="ARBA00022692"/>
    </source>
</evidence>
<dbReference type="EMBL" id="MHLH01000015">
    <property type="protein sequence ID" value="OGZ03820.1"/>
    <property type="molecule type" value="Genomic_DNA"/>
</dbReference>
<proteinExistence type="inferred from homology"/>
<keyword evidence="2 7" id="KW-0812">Transmembrane</keyword>
<dbReference type="STRING" id="1798657.A2648_02600"/>
<reference evidence="8 9" key="1">
    <citation type="journal article" date="2016" name="Nat. Commun.">
        <title>Thousands of microbial genomes shed light on interconnected biogeochemical processes in an aquifer system.</title>
        <authorList>
            <person name="Anantharaman K."/>
            <person name="Brown C.T."/>
            <person name="Hug L.A."/>
            <person name="Sharon I."/>
            <person name="Castelle C.J."/>
            <person name="Probst A.J."/>
            <person name="Thomas B.C."/>
            <person name="Singh A."/>
            <person name="Wilkins M.J."/>
            <person name="Karaoz U."/>
            <person name="Brodie E.L."/>
            <person name="Williams K.H."/>
            <person name="Hubbard S.S."/>
            <person name="Banfield J.F."/>
        </authorList>
    </citation>
    <scope>NUCLEOTIDE SEQUENCE [LARGE SCALE GENOMIC DNA]</scope>
</reference>
<dbReference type="GO" id="GO:0005886">
    <property type="term" value="C:plasma membrane"/>
    <property type="evidence" value="ECO:0007669"/>
    <property type="project" value="UniProtKB-SubCell"/>
</dbReference>
<feature type="site" description="Important for catalytic activity" evidence="7">
    <location>
        <position position="220"/>
    </location>
</feature>
<evidence type="ECO:0000256" key="7">
    <source>
        <dbReference type="HAMAP-Rule" id="MF_02065"/>
    </source>
</evidence>
<dbReference type="GO" id="GO:0009252">
    <property type="term" value="P:peptidoglycan biosynthetic process"/>
    <property type="evidence" value="ECO:0007669"/>
    <property type="project" value="UniProtKB-UniRule"/>
</dbReference>
<dbReference type="GO" id="GO:0071555">
    <property type="term" value="P:cell wall organization"/>
    <property type="evidence" value="ECO:0007669"/>
    <property type="project" value="UniProtKB-KW"/>
</dbReference>
<dbReference type="EC" id="4.2.2.29" evidence="7"/>
<dbReference type="Pfam" id="PF02618">
    <property type="entry name" value="YceG"/>
    <property type="match status" value="1"/>
</dbReference>
<comment type="function">
    <text evidence="7">Functions as a peptidoglycan terminase that cleaves nascent peptidoglycan strands endolytically to terminate their elongation.</text>
</comment>
<sequence length="333" mass="38480">MKTEIIRRAVFFVKEYYSNHKQVLRVIFAILIGIYFVLYQLFLKAPADFPINKMVHIDKGLGLKEISKKLEENQVIKSPLSFELFVVFLGRDRKVMAGDYLFNEAIWLPKVALRMVLGEFNLTPVKVTIPEGFSRKEMAVIFKKSIPSFDEEKFMEETQKDEGYLFPDTYLFFPNVTTEEITRTLKSNFNKKTESLGGEIKKSEKAIKEILTMASILEKEARKREDREIISGILWKRIEIGMALQVDAPFVYYNGKGTYNLTTKDLKTDSPYNTYTRKGLPVGPIGNPGIDSILAAIYPKSSPYLFYLSDRDGNIYYSANFEKHKKNKILYIN</sequence>
<evidence type="ECO:0000256" key="5">
    <source>
        <dbReference type="ARBA" id="ARBA00023239"/>
    </source>
</evidence>
<keyword evidence="3 7" id="KW-1133">Transmembrane helix</keyword>
<comment type="subcellular location">
    <subcellularLocation>
        <location evidence="7">Cell membrane</location>
        <topology evidence="7">Single-pass membrane protein</topology>
    </subcellularLocation>
</comment>
<keyword evidence="6 7" id="KW-0961">Cell wall biogenesis/degradation</keyword>
<dbReference type="Gene3D" id="3.30.1490.480">
    <property type="entry name" value="Endolytic murein transglycosylase"/>
    <property type="match status" value="1"/>
</dbReference>
<dbReference type="Proteomes" id="UP000178841">
    <property type="component" value="Unassembled WGS sequence"/>
</dbReference>
<organism evidence="8 9">
    <name type="scientific">Candidatus Lloydbacteria bacterium RIFCSPHIGHO2_01_FULL_41_20</name>
    <dbReference type="NCBI Taxonomy" id="1798657"/>
    <lineage>
        <taxon>Bacteria</taxon>
        <taxon>Candidatus Lloydiibacteriota</taxon>
    </lineage>
</organism>
<evidence type="ECO:0000256" key="3">
    <source>
        <dbReference type="ARBA" id="ARBA00022989"/>
    </source>
</evidence>
<comment type="similarity">
    <text evidence="7">Belongs to the transglycosylase MltG family.</text>
</comment>
<dbReference type="GO" id="GO:0008932">
    <property type="term" value="F:lytic endotransglycosylase activity"/>
    <property type="evidence" value="ECO:0007669"/>
    <property type="project" value="UniProtKB-UniRule"/>
</dbReference>
<name>A0A1G2CSV1_9BACT</name>
<dbReference type="NCBIfam" id="TIGR00247">
    <property type="entry name" value="endolytic transglycosylase MltG"/>
    <property type="match status" value="1"/>
</dbReference>
<comment type="catalytic activity">
    <reaction evidence="7">
        <text>a peptidoglycan chain = a peptidoglycan chain with N-acetyl-1,6-anhydromuramyl-[peptide] at the reducing end + a peptidoglycan chain with N-acetylglucosamine at the non-reducing end.</text>
        <dbReference type="EC" id="4.2.2.29"/>
    </reaction>
</comment>
<evidence type="ECO:0000256" key="4">
    <source>
        <dbReference type="ARBA" id="ARBA00023136"/>
    </source>
</evidence>
<dbReference type="PANTHER" id="PTHR30518:SF2">
    <property type="entry name" value="ENDOLYTIC MUREIN TRANSGLYCOSYLASE"/>
    <property type="match status" value="1"/>
</dbReference>
<keyword evidence="1 7" id="KW-1003">Cell membrane</keyword>
<dbReference type="PANTHER" id="PTHR30518">
    <property type="entry name" value="ENDOLYTIC MUREIN TRANSGLYCOSYLASE"/>
    <property type="match status" value="1"/>
</dbReference>
<dbReference type="InterPro" id="IPR003770">
    <property type="entry name" value="MLTG-like"/>
</dbReference>
<evidence type="ECO:0000313" key="8">
    <source>
        <dbReference type="EMBL" id="OGZ03820.1"/>
    </source>
</evidence>
<dbReference type="AlphaFoldDB" id="A0A1G2CSV1"/>